<dbReference type="RefSeq" id="WP_133876258.1">
    <property type="nucleotide sequence ID" value="NZ_BOMD01000062.1"/>
</dbReference>
<feature type="chain" id="PRO_5020701892" evidence="1">
    <location>
        <begin position="27"/>
        <end position="239"/>
    </location>
</feature>
<feature type="domain" description="Laminin G" evidence="2">
    <location>
        <begin position="81"/>
        <end position="239"/>
    </location>
</feature>
<dbReference type="Proteomes" id="UP000294901">
    <property type="component" value="Unassembled WGS sequence"/>
</dbReference>
<dbReference type="InterPro" id="IPR013320">
    <property type="entry name" value="ConA-like_dom_sf"/>
</dbReference>
<dbReference type="SUPFAM" id="SSF49899">
    <property type="entry name" value="Concanavalin A-like lectins/glucanases"/>
    <property type="match status" value="1"/>
</dbReference>
<sequence>MKNRRLWIVSAATTGLLLLSGGTASAATDYELAYWPMNEAPGARTMRDATGHGFDGAIGREVAVGLRSGDHIAYGFERLEPDTPPARPGHVVTVPDDDRLDPGDRDYAIGMRLRTRDHFGNIVQKGQATVPGGSFKLQIPNGRVQCWFRGSRTSLLVTAPKPINDGQWHTVRCERTREGVTLFIDRRPVASRPGWTGRIANSWPLAIGGKTTCDQIDVGCDYFAGDIDYVAVDVARSRW</sequence>
<dbReference type="Gene3D" id="2.60.120.200">
    <property type="match status" value="1"/>
</dbReference>
<dbReference type="Pfam" id="PF02210">
    <property type="entry name" value="Laminin_G_2"/>
    <property type="match status" value="1"/>
</dbReference>
<protein>
    <submittedName>
        <fullName evidence="3">Laminin G domain protein</fullName>
    </submittedName>
</protein>
<evidence type="ECO:0000259" key="2">
    <source>
        <dbReference type="PROSITE" id="PS50025"/>
    </source>
</evidence>
<dbReference type="PROSITE" id="PS50025">
    <property type="entry name" value="LAM_G_DOMAIN"/>
    <property type="match status" value="1"/>
</dbReference>
<comment type="caution">
    <text evidence="3">The sequence shown here is derived from an EMBL/GenBank/DDBJ whole genome shotgun (WGS) entry which is preliminary data.</text>
</comment>
<evidence type="ECO:0000256" key="1">
    <source>
        <dbReference type="SAM" id="SignalP"/>
    </source>
</evidence>
<keyword evidence="1" id="KW-0732">Signal</keyword>
<accession>A0A4R6K0T3</accession>
<dbReference type="EMBL" id="SNWR01000001">
    <property type="protein sequence ID" value="TDO42357.1"/>
    <property type="molecule type" value="Genomic_DNA"/>
</dbReference>
<evidence type="ECO:0000313" key="4">
    <source>
        <dbReference type="Proteomes" id="UP000294901"/>
    </source>
</evidence>
<organism evidence="3 4">
    <name type="scientific">Paractinoplanes brasiliensis</name>
    <dbReference type="NCBI Taxonomy" id="52695"/>
    <lineage>
        <taxon>Bacteria</taxon>
        <taxon>Bacillati</taxon>
        <taxon>Actinomycetota</taxon>
        <taxon>Actinomycetes</taxon>
        <taxon>Micromonosporales</taxon>
        <taxon>Micromonosporaceae</taxon>
        <taxon>Paractinoplanes</taxon>
    </lineage>
</organism>
<evidence type="ECO:0000313" key="3">
    <source>
        <dbReference type="EMBL" id="TDO42357.1"/>
    </source>
</evidence>
<proteinExistence type="predicted"/>
<name>A0A4R6K0T3_9ACTN</name>
<dbReference type="OrthoDB" id="5190061at2"/>
<dbReference type="AlphaFoldDB" id="A0A4R6K0T3"/>
<gene>
    <name evidence="3" type="ORF">C8E87_6127</name>
</gene>
<dbReference type="CDD" id="cd00110">
    <property type="entry name" value="LamG"/>
    <property type="match status" value="1"/>
</dbReference>
<feature type="signal peptide" evidence="1">
    <location>
        <begin position="1"/>
        <end position="26"/>
    </location>
</feature>
<reference evidence="3 4" key="1">
    <citation type="submission" date="2019-03" db="EMBL/GenBank/DDBJ databases">
        <title>Sequencing the genomes of 1000 actinobacteria strains.</title>
        <authorList>
            <person name="Klenk H.-P."/>
        </authorList>
    </citation>
    <scope>NUCLEOTIDE SEQUENCE [LARGE SCALE GENOMIC DNA]</scope>
    <source>
        <strain evidence="3 4">DSM 43805</strain>
    </source>
</reference>
<dbReference type="InterPro" id="IPR001791">
    <property type="entry name" value="Laminin_G"/>
</dbReference>
<dbReference type="SMART" id="SM00282">
    <property type="entry name" value="LamG"/>
    <property type="match status" value="1"/>
</dbReference>
<keyword evidence="4" id="KW-1185">Reference proteome</keyword>